<reference evidence="1 2" key="1">
    <citation type="submission" date="2018-04" db="EMBL/GenBank/DDBJ databases">
        <title>Novel Campyloabacter and Helicobacter Species and Strains.</title>
        <authorList>
            <person name="Mannion A.J."/>
            <person name="Shen Z."/>
            <person name="Fox J.G."/>
        </authorList>
    </citation>
    <scope>NUCLEOTIDE SEQUENCE [LARGE SCALE GENOMIC DNA]</scope>
    <source>
        <strain evidence="1 2">MIT 99-5101</strain>
    </source>
</reference>
<dbReference type="EMBL" id="NXLS01000008">
    <property type="protein sequence ID" value="RDU62179.1"/>
    <property type="molecule type" value="Genomic_DNA"/>
</dbReference>
<dbReference type="RefSeq" id="WP_115552013.1">
    <property type="nucleotide sequence ID" value="NZ_CAOQIW010000009.1"/>
</dbReference>
<dbReference type="Proteomes" id="UP000256650">
    <property type="component" value="Unassembled WGS sequence"/>
</dbReference>
<dbReference type="GeneID" id="82536164"/>
<comment type="caution">
    <text evidence="1">The sequence shown here is derived from an EMBL/GenBank/DDBJ whole genome shotgun (WGS) entry which is preliminary data.</text>
</comment>
<dbReference type="AlphaFoldDB" id="A0A3D8IAI9"/>
<organism evidence="1 2">
    <name type="scientific">Helicobacter ganmani</name>
    <dbReference type="NCBI Taxonomy" id="60246"/>
    <lineage>
        <taxon>Bacteria</taxon>
        <taxon>Pseudomonadati</taxon>
        <taxon>Campylobacterota</taxon>
        <taxon>Epsilonproteobacteria</taxon>
        <taxon>Campylobacterales</taxon>
        <taxon>Helicobacteraceae</taxon>
        <taxon>Helicobacter</taxon>
    </lineage>
</organism>
<proteinExistence type="predicted"/>
<evidence type="ECO:0000313" key="1">
    <source>
        <dbReference type="EMBL" id="RDU62179.1"/>
    </source>
</evidence>
<accession>A0A3D8IAI9</accession>
<sequence>MHGKIVRYLSSNGKGAVINLSRKLFEFTKETWHDKKVIPAVDMFVEFRCNEAGQITDCKASKFQDFSGNSMISESEFWHHETDEQLETLLSNKRDAIVQKIYKETNYQKIKEITLDIKPMESLKRYFYQEFSAIAFLNDLYLPKNKYLYDYTHLKRFSAKTLDNLLYSDKTIPKDDFIEEIGIMTRLESAYSDFTRYQKVNVENVFKDHFLSQQCHYQALIVAINNAKDTSNLCQKRINAFNSDILLLERRIQAKVDLEKNQQKLQKVRLELKKMIEMESYNSNLCKYLLQIKKHFEEHYFKIFTSLYEKTYERIYKKIKSGLDICITLLNDKIYHKVLKSVALQKNFFKNANNDRVPTMIYFIEQYLEHLNKDRLNELDTLLYHYVDKIRKKHRKHFLIVTTDEQESTNLKLKILLQNELYSVKVAYKRTLYFSLINEITFEKIYIDSAHIWESPEGLIQEAKAFKANAKTPFEIFSKSVSTNRFGF</sequence>
<keyword evidence="2" id="KW-1185">Reference proteome</keyword>
<protein>
    <submittedName>
        <fullName evidence="1">Uncharacterized protein</fullName>
    </submittedName>
</protein>
<gene>
    <name evidence="1" type="ORF">CQA43_07700</name>
</gene>
<name>A0A3D8IAI9_9HELI</name>
<evidence type="ECO:0000313" key="2">
    <source>
        <dbReference type="Proteomes" id="UP000256650"/>
    </source>
</evidence>
<dbReference type="OrthoDB" id="5327741at2"/>